<protein>
    <submittedName>
        <fullName evidence="1">Uncharacterized protein</fullName>
    </submittedName>
</protein>
<organism evidence="1 2">
    <name type="scientific">Elysia crispata</name>
    <name type="common">lettuce slug</name>
    <dbReference type="NCBI Taxonomy" id="231223"/>
    <lineage>
        <taxon>Eukaryota</taxon>
        <taxon>Metazoa</taxon>
        <taxon>Spiralia</taxon>
        <taxon>Lophotrochozoa</taxon>
        <taxon>Mollusca</taxon>
        <taxon>Gastropoda</taxon>
        <taxon>Heterobranchia</taxon>
        <taxon>Euthyneura</taxon>
        <taxon>Panpulmonata</taxon>
        <taxon>Sacoglossa</taxon>
        <taxon>Placobranchoidea</taxon>
        <taxon>Plakobranchidae</taxon>
        <taxon>Elysia</taxon>
    </lineage>
</organism>
<evidence type="ECO:0000313" key="2">
    <source>
        <dbReference type="Proteomes" id="UP001283361"/>
    </source>
</evidence>
<dbReference type="AlphaFoldDB" id="A0AAE0YUA9"/>
<accession>A0AAE0YUA9</accession>
<name>A0AAE0YUA9_9GAST</name>
<proteinExistence type="predicted"/>
<reference evidence="1" key="1">
    <citation type="journal article" date="2023" name="G3 (Bethesda)">
        <title>A reference genome for the long-term kleptoplast-retaining sea slug Elysia crispata morphotype clarki.</title>
        <authorList>
            <person name="Eastman K.E."/>
            <person name="Pendleton A.L."/>
            <person name="Shaikh M.A."/>
            <person name="Suttiyut T."/>
            <person name="Ogas R."/>
            <person name="Tomko P."/>
            <person name="Gavelis G."/>
            <person name="Widhalm J.R."/>
            <person name="Wisecaver J.H."/>
        </authorList>
    </citation>
    <scope>NUCLEOTIDE SEQUENCE</scope>
    <source>
        <strain evidence="1">ECLA1</strain>
    </source>
</reference>
<sequence>MALVLLNRNGFRWKIPRMHRLSHQGDTCGLGRCQSASCLKDLPMEDLDHSGIRHSMNINLCGFSRDTWTGQPLMCRVDGQAPWSVSVVTVIIDRVMVSPVCPDQRLR</sequence>
<dbReference type="Proteomes" id="UP001283361">
    <property type="component" value="Unassembled WGS sequence"/>
</dbReference>
<comment type="caution">
    <text evidence="1">The sequence shown here is derived from an EMBL/GenBank/DDBJ whole genome shotgun (WGS) entry which is preliminary data.</text>
</comment>
<gene>
    <name evidence="1" type="ORF">RRG08_047394</name>
</gene>
<keyword evidence="2" id="KW-1185">Reference proteome</keyword>
<evidence type="ECO:0000313" key="1">
    <source>
        <dbReference type="EMBL" id="KAK3757203.1"/>
    </source>
</evidence>
<dbReference type="EMBL" id="JAWDGP010005399">
    <property type="protein sequence ID" value="KAK3757203.1"/>
    <property type="molecule type" value="Genomic_DNA"/>
</dbReference>